<dbReference type="AlphaFoldDB" id="A0A0U3E9M5"/>
<dbReference type="Pfam" id="PF04101">
    <property type="entry name" value="Glyco_tran_28_C"/>
    <property type="match status" value="1"/>
</dbReference>
<dbReference type="PANTHER" id="PTHR21485:SF3">
    <property type="entry name" value="N-ACYLNEURAMINATE CYTIDYLYLTRANSFERASE"/>
    <property type="match status" value="1"/>
</dbReference>
<protein>
    <submittedName>
        <fullName evidence="2">CMP-N-acetylneuraminic acid synthetase NeuA</fullName>
    </submittedName>
</protein>
<name>A0A0U3E9M5_9EURY</name>
<organism evidence="2 3">
    <name type="scientific">Methanobrevibacter millerae</name>
    <dbReference type="NCBI Taxonomy" id="230361"/>
    <lineage>
        <taxon>Archaea</taxon>
        <taxon>Methanobacteriati</taxon>
        <taxon>Methanobacteriota</taxon>
        <taxon>Methanomada group</taxon>
        <taxon>Methanobacteria</taxon>
        <taxon>Methanobacteriales</taxon>
        <taxon>Methanobacteriaceae</taxon>
        <taxon>Methanobrevibacter</taxon>
    </lineage>
</organism>
<dbReference type="Gene3D" id="3.40.50.2000">
    <property type="entry name" value="Glycogen Phosphorylase B"/>
    <property type="match status" value="1"/>
</dbReference>
<evidence type="ECO:0000259" key="1">
    <source>
        <dbReference type="Pfam" id="PF04101"/>
    </source>
</evidence>
<dbReference type="InterPro" id="IPR007235">
    <property type="entry name" value="Glyco_trans_28_C"/>
</dbReference>
<dbReference type="SUPFAM" id="SSF53448">
    <property type="entry name" value="Nucleotide-diphospho-sugar transferases"/>
    <property type="match status" value="1"/>
</dbReference>
<dbReference type="GO" id="GO:0008781">
    <property type="term" value="F:N-acylneuraminate cytidylyltransferase activity"/>
    <property type="evidence" value="ECO:0007669"/>
    <property type="project" value="TreeGrafter"/>
</dbReference>
<evidence type="ECO:0000313" key="2">
    <source>
        <dbReference type="EMBL" id="ALT69664.1"/>
    </source>
</evidence>
<keyword evidence="3" id="KW-1185">Reference proteome</keyword>
<gene>
    <name evidence="2" type="primary">neuA</name>
    <name evidence="2" type="ORF">sm9_1898</name>
</gene>
<dbReference type="OrthoDB" id="10155at2157"/>
<dbReference type="EMBL" id="CP011266">
    <property type="protein sequence ID" value="ALT69664.1"/>
    <property type="molecule type" value="Genomic_DNA"/>
</dbReference>
<dbReference type="RefSeq" id="WP_058739884.1">
    <property type="nucleotide sequence ID" value="NZ_CP011266.1"/>
</dbReference>
<dbReference type="Proteomes" id="UP000067738">
    <property type="component" value="Chromosome"/>
</dbReference>
<reference evidence="2 3" key="1">
    <citation type="submission" date="2015-04" db="EMBL/GenBank/DDBJ databases">
        <title>The complete genome sequence of the rumen methanogen Methanobrevibacter millerae SM9.</title>
        <authorList>
            <person name="Leahy S.C."/>
            <person name="Kelly W.J."/>
            <person name="Pacheco D.M."/>
            <person name="Li D."/>
            <person name="Altermann E."/>
            <person name="Attwood G.T."/>
        </authorList>
    </citation>
    <scope>NUCLEOTIDE SEQUENCE [LARGE SCALE GENOMIC DNA]</scope>
    <source>
        <strain evidence="2 3">SM9</strain>
    </source>
</reference>
<dbReference type="CDD" id="cd02513">
    <property type="entry name" value="CMP-NeuAc_Synthase"/>
    <property type="match status" value="1"/>
</dbReference>
<dbReference type="KEGG" id="mmil:sm9_1898"/>
<dbReference type="InterPro" id="IPR050793">
    <property type="entry name" value="CMP-NeuNAc_synthase"/>
</dbReference>
<dbReference type="Gene3D" id="3.90.550.10">
    <property type="entry name" value="Spore Coat Polysaccharide Biosynthesis Protein SpsA, Chain A"/>
    <property type="match status" value="1"/>
</dbReference>
<dbReference type="GeneID" id="26736852"/>
<sequence>MFNDNKILVVIPARGGSKRIRRKNIRLLADKPLIYYAINIAKSSQYVDDVVVSTEDPETSKIAEKFGASVIRRSPDLAGDQIPIDPVVFDATVQKEKLAFDEYDIVITLQTTSPLLRTETLDKAIEKFKNFDIDTVISVIGDKHLSWGFNEKDNRFFPLYSERLNQQYLPKEYIETGGIFATRRSFITPNSRLGNNVDLIEVSREESIDITSFEDWWVAEKYLNKKKIAMVVNANNVIGIGHIYRCISLASRLLSDDVLFLLDENSSLGIDIVKGFNYPFKVYDGEDELFSLLNEFNPHIVVNDILDTTKEYVCRQKEAGYFVINFEDLGSGSEDADVVFDTLYEHNGGFGNIFSGYQYYVLRDEFYFQPSKIVGPDVNTVLLAFGGNDINNLSEKVADSVLDSGFAGRIDVILPLGYENKNEFIQKYESNNNVQVYTNVNNISEFMLRADIVFSSAGRKMYEVCAVGTPCICICQNGREQTHEFGSHKNGFINMGLAETLSNEDITKQFKIVWQDFDLRQNMSNLMKSVDLKHGFENIWSAVEQKYWARQFEQNH</sequence>
<dbReference type="SUPFAM" id="SSF53756">
    <property type="entry name" value="UDP-Glycosyltransferase/glycogen phosphorylase"/>
    <property type="match status" value="1"/>
</dbReference>
<dbReference type="PATRIC" id="fig|230361.4.peg.1962"/>
<evidence type="ECO:0000313" key="3">
    <source>
        <dbReference type="Proteomes" id="UP000067738"/>
    </source>
</evidence>
<dbReference type="InterPro" id="IPR029044">
    <property type="entry name" value="Nucleotide-diphossugar_trans"/>
</dbReference>
<feature type="domain" description="Glycosyl transferase family 28 C-terminal" evidence="1">
    <location>
        <begin position="390"/>
        <end position="506"/>
    </location>
</feature>
<proteinExistence type="predicted"/>
<dbReference type="PANTHER" id="PTHR21485">
    <property type="entry name" value="HAD SUPERFAMILY MEMBERS CMAS AND KDSC"/>
    <property type="match status" value="1"/>
</dbReference>
<accession>A0A0U3E9M5</accession>
<dbReference type="InterPro" id="IPR003329">
    <property type="entry name" value="Cytidylyl_trans"/>
</dbReference>
<dbReference type="Pfam" id="PF02348">
    <property type="entry name" value="CTP_transf_3"/>
    <property type="match status" value="1"/>
</dbReference>
<dbReference type="Gene3D" id="3.40.50.11190">
    <property type="match status" value="1"/>
</dbReference>
<dbReference type="GO" id="GO:0016758">
    <property type="term" value="F:hexosyltransferase activity"/>
    <property type="evidence" value="ECO:0007669"/>
    <property type="project" value="InterPro"/>
</dbReference>